<gene>
    <name evidence="3" type="ORF">UFOPK3564_03241</name>
</gene>
<protein>
    <submittedName>
        <fullName evidence="3">Unannotated protein</fullName>
    </submittedName>
</protein>
<dbReference type="InterPro" id="IPR000424">
    <property type="entry name" value="Primosome_PriB/ssb"/>
</dbReference>
<dbReference type="EMBL" id="CAFBMK010000292">
    <property type="protein sequence ID" value="CAB4946281.1"/>
    <property type="molecule type" value="Genomic_DNA"/>
</dbReference>
<dbReference type="Gene3D" id="2.40.50.140">
    <property type="entry name" value="Nucleic acid-binding proteins"/>
    <property type="match status" value="1"/>
</dbReference>
<feature type="region of interest" description="Disordered" evidence="2">
    <location>
        <begin position="107"/>
        <end position="133"/>
    </location>
</feature>
<organism evidence="3">
    <name type="scientific">freshwater metagenome</name>
    <dbReference type="NCBI Taxonomy" id="449393"/>
    <lineage>
        <taxon>unclassified sequences</taxon>
        <taxon>metagenomes</taxon>
        <taxon>ecological metagenomes</taxon>
    </lineage>
</organism>
<dbReference type="InterPro" id="IPR012340">
    <property type="entry name" value="NA-bd_OB-fold"/>
</dbReference>
<reference evidence="3" key="1">
    <citation type="submission" date="2020-05" db="EMBL/GenBank/DDBJ databases">
        <authorList>
            <person name="Chiriac C."/>
            <person name="Salcher M."/>
            <person name="Ghai R."/>
            <person name="Kavagutti S V."/>
        </authorList>
    </citation>
    <scope>NUCLEOTIDE SEQUENCE</scope>
</reference>
<evidence type="ECO:0000313" key="3">
    <source>
        <dbReference type="EMBL" id="CAB4946281.1"/>
    </source>
</evidence>
<dbReference type="AlphaFoldDB" id="A0A6J7JTW5"/>
<name>A0A6J7JTW5_9ZZZZ</name>
<dbReference type="CDD" id="cd04496">
    <property type="entry name" value="SSB_OBF"/>
    <property type="match status" value="1"/>
</dbReference>
<dbReference type="PROSITE" id="PS50935">
    <property type="entry name" value="SSB"/>
    <property type="match status" value="1"/>
</dbReference>
<dbReference type="SUPFAM" id="SSF50249">
    <property type="entry name" value="Nucleic acid-binding proteins"/>
    <property type="match status" value="1"/>
</dbReference>
<dbReference type="GO" id="GO:0003697">
    <property type="term" value="F:single-stranded DNA binding"/>
    <property type="evidence" value="ECO:0007669"/>
    <property type="project" value="InterPro"/>
</dbReference>
<accession>A0A6J7JTW5</accession>
<feature type="compositionally biased region" description="Basic and acidic residues" evidence="2">
    <location>
        <begin position="107"/>
        <end position="122"/>
    </location>
</feature>
<keyword evidence="1" id="KW-0238">DNA-binding</keyword>
<dbReference type="Pfam" id="PF00436">
    <property type="entry name" value="SSB"/>
    <property type="match status" value="1"/>
</dbReference>
<proteinExistence type="predicted"/>
<evidence type="ECO:0000256" key="2">
    <source>
        <dbReference type="SAM" id="MobiDB-lite"/>
    </source>
</evidence>
<evidence type="ECO:0000256" key="1">
    <source>
        <dbReference type="ARBA" id="ARBA00023125"/>
    </source>
</evidence>
<sequence>MLSTTTITGRLTHAPELRQTPGGKDVTTLRVAVSDHRLDGATRFVDIDQWEQAAHHAYDHLTVGQEIAAEGLLDARPYVTDAGEPRVGWTLLRPRVEWGSKPLRDVSTERMMDEARRRREALQHPGTAPPPAA</sequence>